<gene>
    <name evidence="2" type="ORF">AW171_hschr42753</name>
</gene>
<feature type="transmembrane region" description="Helical" evidence="1">
    <location>
        <begin position="7"/>
        <end position="29"/>
    </location>
</feature>
<dbReference type="AlphaFoldDB" id="A0A120K292"/>
<evidence type="ECO:0000313" key="2">
    <source>
        <dbReference type="EMBL" id="AMD20835.1"/>
    </source>
</evidence>
<dbReference type="EMBL" id="CP014244">
    <property type="protein sequence ID" value="AMD20835.1"/>
    <property type="molecule type" value="Genomic_DNA"/>
</dbReference>
<protein>
    <submittedName>
        <fullName evidence="2">HDR093Wp</fullName>
    </submittedName>
</protein>
<accession>A0A120K292</accession>
<dbReference type="RefSeq" id="XP_017987831.1">
    <property type="nucleotide sequence ID" value="XM_018132342.1"/>
</dbReference>
<proteinExistence type="predicted"/>
<organism evidence="2 3">
    <name type="scientific">Eremothecium sinecaudum</name>
    <dbReference type="NCBI Taxonomy" id="45286"/>
    <lineage>
        <taxon>Eukaryota</taxon>
        <taxon>Fungi</taxon>
        <taxon>Dikarya</taxon>
        <taxon>Ascomycota</taxon>
        <taxon>Saccharomycotina</taxon>
        <taxon>Saccharomycetes</taxon>
        <taxon>Saccharomycetales</taxon>
        <taxon>Saccharomycetaceae</taxon>
        <taxon>Eremothecium</taxon>
    </lineage>
</organism>
<keyword evidence="1" id="KW-0812">Transmembrane</keyword>
<dbReference type="Proteomes" id="UP000243052">
    <property type="component" value="Chromosome iv"/>
</dbReference>
<feature type="transmembrane region" description="Helical" evidence="1">
    <location>
        <begin position="35"/>
        <end position="57"/>
    </location>
</feature>
<evidence type="ECO:0000313" key="3">
    <source>
        <dbReference type="Proteomes" id="UP000243052"/>
    </source>
</evidence>
<dbReference type="OrthoDB" id="4035846at2759"/>
<reference evidence="2 3" key="1">
    <citation type="submission" date="2016-01" db="EMBL/GenBank/DDBJ databases">
        <title>Genome sequence of the yeast Holleya sinecauda.</title>
        <authorList>
            <person name="Dietrich F.S."/>
        </authorList>
    </citation>
    <scope>NUCLEOTIDE SEQUENCE [LARGE SCALE GENOMIC DNA]</scope>
    <source>
        <strain evidence="2 3">ATCC 58844</strain>
    </source>
</reference>
<keyword evidence="1" id="KW-0472">Membrane</keyword>
<sequence>MRQRQVASAILVSSYSIVVVALYTLWLSWNDEDKFNYWCIILLAPVLFWSWCVISWCGSQLFAYAKREYDI</sequence>
<evidence type="ECO:0000256" key="1">
    <source>
        <dbReference type="SAM" id="Phobius"/>
    </source>
</evidence>
<dbReference type="STRING" id="45286.A0A120K292"/>
<keyword evidence="1" id="KW-1133">Transmembrane helix</keyword>
<dbReference type="GeneID" id="28724100"/>
<keyword evidence="3" id="KW-1185">Reference proteome</keyword>
<name>A0A120K292_9SACH</name>